<protein>
    <submittedName>
        <fullName evidence="3">Uncharacterized protein</fullName>
    </submittedName>
</protein>
<keyword evidence="4" id="KW-1185">Reference proteome</keyword>
<feature type="region of interest" description="Disordered" evidence="1">
    <location>
        <begin position="418"/>
        <end position="442"/>
    </location>
</feature>
<dbReference type="PANTHER" id="PTHR28297:SF1">
    <property type="entry name" value="FUNGAL PROTEIN"/>
    <property type="match status" value="1"/>
</dbReference>
<dbReference type="EMBL" id="KI440844">
    <property type="protein sequence ID" value="ERT00335.1"/>
    <property type="molecule type" value="Genomic_DNA"/>
</dbReference>
<evidence type="ECO:0000256" key="1">
    <source>
        <dbReference type="SAM" id="MobiDB-lite"/>
    </source>
</evidence>
<keyword evidence="2" id="KW-1133">Transmembrane helix</keyword>
<feature type="transmembrane region" description="Helical" evidence="2">
    <location>
        <begin position="193"/>
        <end position="216"/>
    </location>
</feature>
<evidence type="ECO:0000256" key="2">
    <source>
        <dbReference type="SAM" id="Phobius"/>
    </source>
</evidence>
<reference evidence="4" key="1">
    <citation type="journal article" date="2014" name="Genome Announc.">
        <title>Genome sequence of the pathogenic fungus Sporothrix schenckii (ATCC 58251).</title>
        <authorList>
            <person name="Cuomo C.A."/>
            <person name="Rodriguez-Del Valle N."/>
            <person name="Perez-Sanchez L."/>
            <person name="Abouelleil A."/>
            <person name="Goldberg J."/>
            <person name="Young S."/>
            <person name="Zeng Q."/>
            <person name="Birren B.W."/>
        </authorList>
    </citation>
    <scope>NUCLEOTIDE SEQUENCE [LARGE SCALE GENOMIC DNA]</scope>
    <source>
        <strain evidence="4">ATCC 58251 / de Perez 2211183</strain>
    </source>
</reference>
<accession>U7Q014</accession>
<dbReference type="eggNOG" id="ENOG502S4IY">
    <property type="taxonomic scope" value="Eukaryota"/>
</dbReference>
<proteinExistence type="predicted"/>
<feature type="compositionally biased region" description="Basic and acidic residues" evidence="1">
    <location>
        <begin position="85"/>
        <end position="94"/>
    </location>
</feature>
<feature type="compositionally biased region" description="Basic and acidic residues" evidence="1">
    <location>
        <begin position="433"/>
        <end position="442"/>
    </location>
</feature>
<dbReference type="OrthoDB" id="15595at2759"/>
<keyword evidence="2" id="KW-0472">Membrane</keyword>
<gene>
    <name evidence="3" type="ORF">HMPREF1624_03706</name>
</gene>
<evidence type="ECO:0000313" key="3">
    <source>
        <dbReference type="EMBL" id="ERT00335.1"/>
    </source>
</evidence>
<dbReference type="AlphaFoldDB" id="U7Q014"/>
<feature type="transmembrane region" description="Helical" evidence="2">
    <location>
        <begin position="148"/>
        <end position="173"/>
    </location>
</feature>
<evidence type="ECO:0000313" key="4">
    <source>
        <dbReference type="Proteomes" id="UP000018087"/>
    </source>
</evidence>
<sequence>MKWHRNPFFHTAVMPPSVAPSALASARPSADLDTATAAAFRASLIARNATSARPSTDLLHPPAGQASGQASGRPSITIAPAPAGHPDHADHPDNPVDPSQHLAPHGILAEAANRVAHGRRHIGRRKTRKVPKLTICEPSDHLTPYQAFYIFGIDGLGAFVLSGGINFAIGYAMYKTINVEKHPIRLFQFPNTLAGDATVTIFIQCVLTWFIELVLVNRDLRSGHIQPIGFLHEPSNALVRWFLLLDRRPPANDAEANKNNGDDGLRRPLSAPHDENCRCEQHSEQYEIGSWKHWAVFLVSQLIRALLAGVLMWMVLWPVSIGILTAVGDKGADGDWWFGPSSWAPPVFKLILGGVLALLTTPPFAAFWLVRCGWAVQANERHLNALADAAAVEAAAAAASASVSGGVVGSMTGGATVPTVDVQAPAGTTAESSEERDGTGQE</sequence>
<dbReference type="Proteomes" id="UP000018087">
    <property type="component" value="Unassembled WGS sequence"/>
</dbReference>
<keyword evidence="2" id="KW-0812">Transmembrane</keyword>
<dbReference type="InterPro" id="IPR018852">
    <property type="entry name" value="DUF2456"/>
</dbReference>
<feature type="region of interest" description="Disordered" evidence="1">
    <location>
        <begin position="52"/>
        <end position="102"/>
    </location>
</feature>
<feature type="transmembrane region" description="Helical" evidence="2">
    <location>
        <begin position="302"/>
        <end position="327"/>
    </location>
</feature>
<dbReference type="Pfam" id="PF10445">
    <property type="entry name" value="DUF2456"/>
    <property type="match status" value="1"/>
</dbReference>
<dbReference type="HOGENOM" id="CLU_748128_0_0_1"/>
<name>U7Q014_SPOS1</name>
<organism evidence="3 4">
    <name type="scientific">Sporothrix schenckii (strain ATCC 58251 / de Perez 2211183)</name>
    <name type="common">Rose-picker's disease fungus</name>
    <dbReference type="NCBI Taxonomy" id="1391915"/>
    <lineage>
        <taxon>Eukaryota</taxon>
        <taxon>Fungi</taxon>
        <taxon>Dikarya</taxon>
        <taxon>Ascomycota</taxon>
        <taxon>Pezizomycotina</taxon>
        <taxon>Sordariomycetes</taxon>
        <taxon>Sordariomycetidae</taxon>
        <taxon>Ophiostomatales</taxon>
        <taxon>Ophiostomataceae</taxon>
        <taxon>Sporothrix</taxon>
    </lineage>
</organism>
<feature type="transmembrane region" description="Helical" evidence="2">
    <location>
        <begin position="347"/>
        <end position="370"/>
    </location>
</feature>
<dbReference type="PANTHER" id="PTHR28297">
    <property type="entry name" value="FUNGAL PROTEIN"/>
    <property type="match status" value="1"/>
</dbReference>